<proteinExistence type="predicted"/>
<sequence>MDALGTYRLFTFSEQDDQKVGNAFRGVPTLWRSKKHSEKPARSIKLQLPEVAVVPPWLGREGDEDDDEESCERGWIREGRMGFPGKEVSGDCVPKQEPGNERIRRPSDVVAGSTL</sequence>
<name>A0A450T2R3_9GAMM</name>
<organism evidence="2">
    <name type="scientific">Candidatus Kentrum sp. FW</name>
    <dbReference type="NCBI Taxonomy" id="2126338"/>
    <lineage>
        <taxon>Bacteria</taxon>
        <taxon>Pseudomonadati</taxon>
        <taxon>Pseudomonadota</taxon>
        <taxon>Gammaproteobacteria</taxon>
        <taxon>Candidatus Kentrum</taxon>
    </lineage>
</organism>
<dbReference type="EMBL" id="CAADFD010000059">
    <property type="protein sequence ID" value="VFJ60759.1"/>
    <property type="molecule type" value="Genomic_DNA"/>
</dbReference>
<gene>
    <name evidence="2" type="ORF">BECKFW1821B_GA0114236_105917</name>
</gene>
<feature type="compositionally biased region" description="Basic and acidic residues" evidence="1">
    <location>
        <begin position="98"/>
        <end position="107"/>
    </location>
</feature>
<reference evidence="2" key="1">
    <citation type="submission" date="2019-02" db="EMBL/GenBank/DDBJ databases">
        <authorList>
            <person name="Gruber-Vodicka R. H."/>
            <person name="Seah K. B. B."/>
        </authorList>
    </citation>
    <scope>NUCLEOTIDE SEQUENCE</scope>
    <source>
        <strain evidence="2">BECK_BZ106</strain>
    </source>
</reference>
<feature type="region of interest" description="Disordered" evidence="1">
    <location>
        <begin position="57"/>
        <end position="115"/>
    </location>
</feature>
<protein>
    <submittedName>
        <fullName evidence="2">Uncharacterized protein</fullName>
    </submittedName>
</protein>
<evidence type="ECO:0000256" key="1">
    <source>
        <dbReference type="SAM" id="MobiDB-lite"/>
    </source>
</evidence>
<evidence type="ECO:0000313" key="2">
    <source>
        <dbReference type="EMBL" id="VFJ60759.1"/>
    </source>
</evidence>
<feature type="compositionally biased region" description="Basic and acidic residues" evidence="1">
    <location>
        <begin position="71"/>
        <end position="80"/>
    </location>
</feature>
<dbReference type="AlphaFoldDB" id="A0A450T2R3"/>
<accession>A0A450T2R3</accession>